<accession>A0A2U1KK05</accession>
<dbReference type="EMBL" id="PKPP01017319">
    <property type="protein sequence ID" value="PWA37051.1"/>
    <property type="molecule type" value="Genomic_DNA"/>
</dbReference>
<protein>
    <submittedName>
        <fullName evidence="2">Uncharacterized protein</fullName>
    </submittedName>
</protein>
<feature type="signal peptide" evidence="1">
    <location>
        <begin position="1"/>
        <end position="23"/>
    </location>
</feature>
<comment type="caution">
    <text evidence="2">The sequence shown here is derived from an EMBL/GenBank/DDBJ whole genome shotgun (WGS) entry which is preliminary data.</text>
</comment>
<dbReference type="Proteomes" id="UP000245207">
    <property type="component" value="Unassembled WGS sequence"/>
</dbReference>
<evidence type="ECO:0000256" key="1">
    <source>
        <dbReference type="SAM" id="SignalP"/>
    </source>
</evidence>
<organism evidence="2 3">
    <name type="scientific">Artemisia annua</name>
    <name type="common">Sweet wormwood</name>
    <dbReference type="NCBI Taxonomy" id="35608"/>
    <lineage>
        <taxon>Eukaryota</taxon>
        <taxon>Viridiplantae</taxon>
        <taxon>Streptophyta</taxon>
        <taxon>Embryophyta</taxon>
        <taxon>Tracheophyta</taxon>
        <taxon>Spermatophyta</taxon>
        <taxon>Magnoliopsida</taxon>
        <taxon>eudicotyledons</taxon>
        <taxon>Gunneridae</taxon>
        <taxon>Pentapetalae</taxon>
        <taxon>asterids</taxon>
        <taxon>campanulids</taxon>
        <taxon>Asterales</taxon>
        <taxon>Asteraceae</taxon>
        <taxon>Asteroideae</taxon>
        <taxon>Anthemideae</taxon>
        <taxon>Artemisiinae</taxon>
        <taxon>Artemisia</taxon>
    </lineage>
</organism>
<keyword evidence="1" id="KW-0732">Signal</keyword>
<gene>
    <name evidence="2" type="ORF">CTI12_AA594580</name>
</gene>
<name>A0A2U1KK05_ARTAN</name>
<dbReference type="AlphaFoldDB" id="A0A2U1KK05"/>
<reference evidence="2 3" key="1">
    <citation type="journal article" date="2018" name="Mol. Plant">
        <title>The genome of Artemisia annua provides insight into the evolution of Asteraceae family and artemisinin biosynthesis.</title>
        <authorList>
            <person name="Shen Q."/>
            <person name="Zhang L."/>
            <person name="Liao Z."/>
            <person name="Wang S."/>
            <person name="Yan T."/>
            <person name="Shi P."/>
            <person name="Liu M."/>
            <person name="Fu X."/>
            <person name="Pan Q."/>
            <person name="Wang Y."/>
            <person name="Lv Z."/>
            <person name="Lu X."/>
            <person name="Zhang F."/>
            <person name="Jiang W."/>
            <person name="Ma Y."/>
            <person name="Chen M."/>
            <person name="Hao X."/>
            <person name="Li L."/>
            <person name="Tang Y."/>
            <person name="Lv G."/>
            <person name="Zhou Y."/>
            <person name="Sun X."/>
            <person name="Brodelius P.E."/>
            <person name="Rose J.K.C."/>
            <person name="Tang K."/>
        </authorList>
    </citation>
    <scope>NUCLEOTIDE SEQUENCE [LARGE SCALE GENOMIC DNA]</scope>
    <source>
        <strain evidence="3">cv. Huhao1</strain>
        <tissue evidence="2">Leaf</tissue>
    </source>
</reference>
<keyword evidence="3" id="KW-1185">Reference proteome</keyword>
<evidence type="ECO:0000313" key="2">
    <source>
        <dbReference type="EMBL" id="PWA37051.1"/>
    </source>
</evidence>
<evidence type="ECO:0000313" key="3">
    <source>
        <dbReference type="Proteomes" id="UP000245207"/>
    </source>
</evidence>
<feature type="chain" id="PRO_5015507845" evidence="1">
    <location>
        <begin position="24"/>
        <end position="97"/>
    </location>
</feature>
<proteinExistence type="predicted"/>
<sequence>MAKIVIFQLMLFATLLAFAGVFGESDMTQFFKTPSTTIEQDCHPLNCRLPPDPSTCPPPACEVNNDCTEYCCPINKDPKVCSPACLTESTKTCCCRG</sequence>